<reference evidence="6" key="1">
    <citation type="submission" date="2006-12" db="EMBL/GenBank/DDBJ databases">
        <title>Complete sequence of chromosome of Mycobacterium sp. KMS.</title>
        <authorList>
            <consortium name="US DOE Joint Genome Institute"/>
            <person name="Copeland A."/>
            <person name="Lucas S."/>
            <person name="Lapidus A."/>
            <person name="Barry K."/>
            <person name="Detter J.C."/>
            <person name="Glavina del Rio T."/>
            <person name="Hammon N."/>
            <person name="Israni S."/>
            <person name="Dalin E."/>
            <person name="Tice H."/>
            <person name="Pitluck S."/>
            <person name="Kiss H."/>
            <person name="Brettin T."/>
            <person name="Bruce D."/>
            <person name="Han C."/>
            <person name="Tapia R."/>
            <person name="Gilna P."/>
            <person name="Schmutz J."/>
            <person name="Larimer F."/>
            <person name="Land M."/>
            <person name="Hauser L."/>
            <person name="Kyrpides N."/>
            <person name="Mikhailova N."/>
            <person name="Miller C.D."/>
            <person name="Richardson P."/>
        </authorList>
    </citation>
    <scope>NUCLEOTIDE SEQUENCE [LARGE SCALE GENOMIC DNA]</scope>
    <source>
        <strain evidence="6">KMS</strain>
    </source>
</reference>
<dbReference type="InterPro" id="IPR029050">
    <property type="entry name" value="Immunoprotect_excell_Ig-like"/>
</dbReference>
<keyword evidence="3" id="KW-0472">Membrane</keyword>
<feature type="compositionally biased region" description="Low complexity" evidence="2">
    <location>
        <begin position="75"/>
        <end position="89"/>
    </location>
</feature>
<organism evidence="6">
    <name type="scientific">Mycobacterium sp. (strain KMS)</name>
    <dbReference type="NCBI Taxonomy" id="189918"/>
    <lineage>
        <taxon>Bacteria</taxon>
        <taxon>Bacillati</taxon>
        <taxon>Actinomycetota</taxon>
        <taxon>Actinomycetes</taxon>
        <taxon>Mycobacteriales</taxon>
        <taxon>Mycobacteriaceae</taxon>
        <taxon>Mycobacterium</taxon>
    </lineage>
</organism>
<dbReference type="AlphaFoldDB" id="A1UBQ8"/>
<protein>
    <recommendedName>
        <fullName evidence="7">DUF4352 domain-containing protein</fullName>
    </recommendedName>
</protein>
<dbReference type="KEGG" id="mkm:Mkms_1052"/>
<keyword evidence="1" id="KW-0732">Signal</keyword>
<feature type="region of interest" description="Disordered" evidence="2">
    <location>
        <begin position="66"/>
        <end position="116"/>
    </location>
</feature>
<dbReference type="STRING" id="189918.Mkms_1052"/>
<evidence type="ECO:0000313" key="6">
    <source>
        <dbReference type="EMBL" id="ABL90266.1"/>
    </source>
</evidence>
<dbReference type="HOGENOM" id="CLU_072584_1_1_11"/>
<dbReference type="OrthoDB" id="3430849at2"/>
<sequence precursor="true">MSNTSPGWYPDPAGAPQLRYFDGYQWTSQYSPLPPPPKQGGGGRKWLIAVGLLIFIVVLGNIVGGEEEASEDRTSSSPTSSSEYSATAERAPPSTAPEIAPTSTAPEIPPPGSAVRDGKLEFRVLDMVQQKTWTDPTGNQFMTETAQGVFYVLTVSVTNIGDEARSYFGANQKLIDSAGREYSANTSVDMWANGYVGDINPGNSVQVTLAFDVAPGTVPAMLEVHDSMLSGGAKVRL</sequence>
<gene>
    <name evidence="6" type="ordered locus">Mkms_1052</name>
</gene>
<keyword evidence="3" id="KW-0812">Transmembrane</keyword>
<evidence type="ECO:0000256" key="2">
    <source>
        <dbReference type="SAM" id="MobiDB-lite"/>
    </source>
</evidence>
<dbReference type="Pfam" id="PF10708">
    <property type="entry name" value="DUF2510"/>
    <property type="match status" value="1"/>
</dbReference>
<evidence type="ECO:0000256" key="1">
    <source>
        <dbReference type="ARBA" id="ARBA00022729"/>
    </source>
</evidence>
<evidence type="ECO:0000259" key="5">
    <source>
        <dbReference type="Pfam" id="PF11611"/>
    </source>
</evidence>
<keyword evidence="3" id="KW-1133">Transmembrane helix</keyword>
<dbReference type="Gene3D" id="2.60.40.1240">
    <property type="match status" value="1"/>
</dbReference>
<evidence type="ECO:0000256" key="3">
    <source>
        <dbReference type="SAM" id="Phobius"/>
    </source>
</evidence>
<name>A1UBQ8_MYCSK</name>
<proteinExistence type="predicted"/>
<feature type="domain" description="DUF2510" evidence="4">
    <location>
        <begin position="6"/>
        <end position="38"/>
    </location>
</feature>
<feature type="transmembrane region" description="Helical" evidence="3">
    <location>
        <begin position="46"/>
        <end position="64"/>
    </location>
</feature>
<feature type="domain" description="DUF4352" evidence="5">
    <location>
        <begin position="112"/>
        <end position="233"/>
    </location>
</feature>
<dbReference type="EMBL" id="CP000518">
    <property type="protein sequence ID" value="ABL90266.1"/>
    <property type="molecule type" value="Genomic_DNA"/>
</dbReference>
<evidence type="ECO:0008006" key="7">
    <source>
        <dbReference type="Google" id="ProtNLM"/>
    </source>
</evidence>
<evidence type="ECO:0000259" key="4">
    <source>
        <dbReference type="Pfam" id="PF10708"/>
    </source>
</evidence>
<dbReference type="InterPro" id="IPR018929">
    <property type="entry name" value="DUF2510"/>
</dbReference>
<accession>A1UBQ8</accession>
<dbReference type="InterPro" id="IPR029051">
    <property type="entry name" value="DUF4352"/>
</dbReference>
<dbReference type="Pfam" id="PF11611">
    <property type="entry name" value="DUF4352"/>
    <property type="match status" value="1"/>
</dbReference>